<dbReference type="Proteomes" id="UP001631987">
    <property type="component" value="Unassembled WGS sequence"/>
</dbReference>
<name>A0ABW9H6C2_9PSED</name>
<evidence type="ECO:0000313" key="2">
    <source>
        <dbReference type="Proteomes" id="UP001631987"/>
    </source>
</evidence>
<proteinExistence type="predicted"/>
<dbReference type="SUPFAM" id="SSF56399">
    <property type="entry name" value="ADP-ribosylation"/>
    <property type="match status" value="1"/>
</dbReference>
<dbReference type="EMBL" id="JBJVNW010000002">
    <property type="protein sequence ID" value="MFM9516610.1"/>
    <property type="molecule type" value="Genomic_DNA"/>
</dbReference>
<dbReference type="InterPro" id="IPR022385">
    <property type="entry name" value="Rhs_assc_core"/>
</dbReference>
<sequence>MMPGEQEHQRFYCKNRLSTEIQGKISYSIVQHGDQLLAQQQTDGDVHHTTLLANDQQRSILQTTKTNHHPQSIAYSPYGHSPSTSGLLSLLGFNGERPDPLTGHYLLGNGYRAFNPVLMRFNSPDSFSPFGRGGLNSYAYVLGDPINSRDPTGHKPLLMQSIVDALIKHKPRLKIPRPHILPSTHMSINTANSTPDGYTLAGFHGSSSKHIASFEKGLDIKHAGSANGQKHGEGFYTTLDIDFAGNYAKTSIEREYKGIKQPLFPYEDFSYDPAIANTSYIAGKPPTIFEVHVKNYQTKIPGKDFTYIPGERNTATGSEIVFPLPMYESIKLKPLASLANLPTPWTANLNIRKS</sequence>
<accession>A0ABW9H6C2</accession>
<comment type="caution">
    <text evidence="1">The sequence shown here is derived from an EMBL/GenBank/DDBJ whole genome shotgun (WGS) entry which is preliminary data.</text>
</comment>
<dbReference type="Gene3D" id="3.90.175.10">
    <property type="entry name" value="Diphtheria Toxin, domain 1"/>
    <property type="match status" value="1"/>
</dbReference>
<protein>
    <submittedName>
        <fullName evidence="1">RHS repeat-associated core domain-containing protein</fullName>
    </submittedName>
</protein>
<gene>
    <name evidence="1" type="ORF">ACKKH4_04985</name>
</gene>
<dbReference type="RefSeq" id="WP_409078269.1">
    <property type="nucleotide sequence ID" value="NZ_CP178857.1"/>
</dbReference>
<dbReference type="Gene3D" id="2.180.10.10">
    <property type="entry name" value="RHS repeat-associated core"/>
    <property type="match status" value="1"/>
</dbReference>
<organism evidence="1 2">
    <name type="scientific">Pseudomonas monachiensis</name>
    <dbReference type="NCBI Taxonomy" id="3060212"/>
    <lineage>
        <taxon>Bacteria</taxon>
        <taxon>Pseudomonadati</taxon>
        <taxon>Pseudomonadota</taxon>
        <taxon>Gammaproteobacteria</taxon>
        <taxon>Pseudomonadales</taxon>
        <taxon>Pseudomonadaceae</taxon>
        <taxon>Pseudomonas</taxon>
    </lineage>
</organism>
<dbReference type="NCBIfam" id="TIGR03696">
    <property type="entry name" value="Rhs_assc_core"/>
    <property type="match status" value="1"/>
</dbReference>
<evidence type="ECO:0000313" key="1">
    <source>
        <dbReference type="EMBL" id="MFM9516610.1"/>
    </source>
</evidence>
<reference evidence="1 2" key="1">
    <citation type="submission" date="2024-12" db="EMBL/GenBank/DDBJ databases">
        <title>Pseudomonas species isolated from Lotus nodules promote plant growth.</title>
        <authorList>
            <person name="Yu Y.-H."/>
            <person name="Kurtenbach J."/>
            <person name="Crosbie D."/>
            <person name="Brachmann A."/>
            <person name="Marin M."/>
        </authorList>
    </citation>
    <scope>NUCLEOTIDE SEQUENCE [LARGE SCALE GENOMIC DNA]</scope>
    <source>
        <strain evidence="1 2">PLb12A</strain>
    </source>
</reference>
<keyword evidence="2" id="KW-1185">Reference proteome</keyword>